<dbReference type="InterPro" id="IPR010994">
    <property type="entry name" value="RuvA_2-like"/>
</dbReference>
<evidence type="ECO:0000313" key="4">
    <source>
        <dbReference type="Proteomes" id="UP000653578"/>
    </source>
</evidence>
<dbReference type="NCBIfam" id="TIGR00426">
    <property type="entry name" value="competence protein ComEA helix-hairpin-helix repeat region"/>
    <property type="match status" value="1"/>
</dbReference>
<gene>
    <name evidence="3" type="ORF">GC096_28855</name>
</gene>
<dbReference type="Pfam" id="PF12836">
    <property type="entry name" value="HHH_3"/>
    <property type="match status" value="1"/>
</dbReference>
<dbReference type="InterPro" id="IPR051675">
    <property type="entry name" value="Endo/Exo/Phosphatase_dom_1"/>
</dbReference>
<dbReference type="SMART" id="SM00278">
    <property type="entry name" value="HhH1"/>
    <property type="match status" value="2"/>
</dbReference>
<dbReference type="EMBL" id="WHNY01000075">
    <property type="protein sequence ID" value="NOU68044.1"/>
    <property type="molecule type" value="Genomic_DNA"/>
</dbReference>
<feature type="domain" description="Helix-hairpin-helix DNA-binding motif class 1" evidence="2">
    <location>
        <begin position="142"/>
        <end position="161"/>
    </location>
</feature>
<dbReference type="Gene3D" id="1.10.150.280">
    <property type="entry name" value="AF1531-like domain"/>
    <property type="match status" value="1"/>
</dbReference>
<dbReference type="SUPFAM" id="SSF47781">
    <property type="entry name" value="RuvA domain 2-like"/>
    <property type="match status" value="1"/>
</dbReference>
<feature type="region of interest" description="Disordered" evidence="1">
    <location>
        <begin position="54"/>
        <end position="128"/>
    </location>
</feature>
<dbReference type="PANTHER" id="PTHR21180">
    <property type="entry name" value="ENDONUCLEASE/EXONUCLEASE/PHOSPHATASE FAMILY DOMAIN-CONTAINING PROTEIN 1"/>
    <property type="match status" value="1"/>
</dbReference>
<name>A0ABX1XJK4_9BACL</name>
<evidence type="ECO:0000256" key="1">
    <source>
        <dbReference type="SAM" id="MobiDB-lite"/>
    </source>
</evidence>
<evidence type="ECO:0000259" key="2">
    <source>
        <dbReference type="SMART" id="SM00278"/>
    </source>
</evidence>
<proteinExistence type="predicted"/>
<accession>A0ABX1XJK4</accession>
<feature type="compositionally biased region" description="Low complexity" evidence="1">
    <location>
        <begin position="74"/>
        <end position="112"/>
    </location>
</feature>
<keyword evidence="4" id="KW-1185">Reference proteome</keyword>
<dbReference type="InterPro" id="IPR004509">
    <property type="entry name" value="Competence_ComEA_HhH"/>
</dbReference>
<protein>
    <recommendedName>
        <fullName evidence="2">Helix-hairpin-helix DNA-binding motif class 1 domain-containing protein</fullName>
    </recommendedName>
</protein>
<organism evidence="3 4">
    <name type="scientific">Paenibacillus plantarum</name>
    <dbReference type="NCBI Taxonomy" id="2654975"/>
    <lineage>
        <taxon>Bacteria</taxon>
        <taxon>Bacillati</taxon>
        <taxon>Bacillota</taxon>
        <taxon>Bacilli</taxon>
        <taxon>Bacillales</taxon>
        <taxon>Paenibacillaceae</taxon>
        <taxon>Paenibacillus</taxon>
    </lineage>
</organism>
<evidence type="ECO:0000313" key="3">
    <source>
        <dbReference type="EMBL" id="NOU68044.1"/>
    </source>
</evidence>
<comment type="caution">
    <text evidence="3">The sequence shown here is derived from an EMBL/GenBank/DDBJ whole genome shotgun (WGS) entry which is preliminary data.</text>
</comment>
<dbReference type="InterPro" id="IPR003583">
    <property type="entry name" value="Hlx-hairpin-Hlx_DNA-bd_motif"/>
</dbReference>
<dbReference type="Proteomes" id="UP000653578">
    <property type="component" value="Unassembled WGS sequence"/>
</dbReference>
<feature type="domain" description="Helix-hairpin-helix DNA-binding motif class 1" evidence="2">
    <location>
        <begin position="172"/>
        <end position="191"/>
    </location>
</feature>
<reference evidence="3 4" key="1">
    <citation type="submission" date="2019-10" db="EMBL/GenBank/DDBJ databases">
        <title>Description of Paenibacillus humi sp. nov.</title>
        <authorList>
            <person name="Carlier A."/>
            <person name="Qi S."/>
        </authorList>
    </citation>
    <scope>NUCLEOTIDE SEQUENCE [LARGE SCALE GENOMIC DNA]</scope>
    <source>
        <strain evidence="3 4">LMG 31461</strain>
    </source>
</reference>
<sequence>MKRIGLILGAVSLFVWVVWPFLRGGQPTIQTAFMPINTQMEELLLQGENEKKAAAGKSVPVVTAKPKATPKANTSESSSSSEVISTPSSSTGAITQTSPSPSTSTSEPHPTSAVSPVPPAITAPPSNEAQKGLLDLNTATLEQLDKLPGIGESKAKAILEYRMKKGRFKRVEELMDVKGIGEKMFEKLKGSVFVGPV</sequence>
<dbReference type="PANTHER" id="PTHR21180:SF32">
    <property type="entry name" value="ENDONUCLEASE_EXONUCLEASE_PHOSPHATASE FAMILY DOMAIN-CONTAINING PROTEIN 1"/>
    <property type="match status" value="1"/>
</dbReference>